<keyword evidence="1" id="KW-0812">Transmembrane</keyword>
<dbReference type="Proteomes" id="UP000034392">
    <property type="component" value="Chromosome"/>
</dbReference>
<sequence>MMGRFQEWVGKIRGGRGDNVVIAPFVWAGAVWATFVAGVLIWQAVEYQGVFAWIAELQFRHFDRLFPVATVVSITALLSLPFIVIVAYRLRRRRQLLGRPKQDERLRRERKIRLLLAVPAGISAVLAVVLFFLALSIGGFSEKAVTTISLSSEEEPPNGMAITRGWLMMNRKGFYTEKGLFGERELMVVPLVQDAETNRVRYFVEISPFEDQQAQFRTVEGLLRKKALPGGLGTLYENSGYVIERPTHILYRSRASARWPLLSAAGNLAFFAFLLGLGLALHHWHVRSMKRQPVKKPVRRPEGFFNQ</sequence>
<dbReference type="AlphaFoldDB" id="A0A0F7KUE0"/>
<evidence type="ECO:0000256" key="1">
    <source>
        <dbReference type="SAM" id="Phobius"/>
    </source>
</evidence>
<dbReference type="EMBL" id="CP011452">
    <property type="protein sequence ID" value="AKH42806.1"/>
    <property type="molecule type" value="Genomic_DNA"/>
</dbReference>
<feature type="transmembrane region" description="Helical" evidence="1">
    <location>
        <begin position="65"/>
        <end position="91"/>
    </location>
</feature>
<feature type="transmembrane region" description="Helical" evidence="1">
    <location>
        <begin position="261"/>
        <end position="281"/>
    </location>
</feature>
<proteinExistence type="predicted"/>
<protein>
    <submittedName>
        <fullName evidence="2">Uncharacterized protein</fullName>
    </submittedName>
</protein>
<keyword evidence="3" id="KW-1185">Reference proteome</keyword>
<gene>
    <name evidence="2" type="ORF">WYH_01770</name>
</gene>
<evidence type="ECO:0000313" key="3">
    <source>
        <dbReference type="Proteomes" id="UP000034392"/>
    </source>
</evidence>
<dbReference type="KEGG" id="aay:WYH_01770"/>
<keyword evidence="1" id="KW-0472">Membrane</keyword>
<dbReference type="STRING" id="1267766.WYH_01770"/>
<feature type="transmembrane region" description="Helical" evidence="1">
    <location>
        <begin position="112"/>
        <end position="137"/>
    </location>
</feature>
<evidence type="ECO:0000313" key="2">
    <source>
        <dbReference type="EMBL" id="AKH42806.1"/>
    </source>
</evidence>
<organism evidence="2 3">
    <name type="scientific">Croceibacterium atlanticum</name>
    <dbReference type="NCBI Taxonomy" id="1267766"/>
    <lineage>
        <taxon>Bacteria</taxon>
        <taxon>Pseudomonadati</taxon>
        <taxon>Pseudomonadota</taxon>
        <taxon>Alphaproteobacteria</taxon>
        <taxon>Sphingomonadales</taxon>
        <taxon>Erythrobacteraceae</taxon>
        <taxon>Croceibacterium</taxon>
    </lineage>
</organism>
<dbReference type="PATRIC" id="fig|1267766.3.peg.1789"/>
<reference evidence="2" key="1">
    <citation type="submission" date="2015-05" db="EMBL/GenBank/DDBJ databases">
        <title>The complete genome of Altererythrobacter atlanticus strain 26DY36.</title>
        <authorList>
            <person name="Wu Y.-H."/>
            <person name="Cheng H."/>
            <person name="Wu X.-W."/>
        </authorList>
    </citation>
    <scope>NUCLEOTIDE SEQUENCE [LARGE SCALE GENOMIC DNA]</scope>
    <source>
        <strain evidence="2">26DY36</strain>
    </source>
</reference>
<name>A0A0F7KUE0_9SPHN</name>
<feature type="transmembrane region" description="Helical" evidence="1">
    <location>
        <begin position="21"/>
        <end position="45"/>
    </location>
</feature>
<accession>A0A0F7KUE0</accession>
<keyword evidence="1" id="KW-1133">Transmembrane helix</keyword>